<dbReference type="Pfam" id="PF03330">
    <property type="entry name" value="DPBB_1"/>
    <property type="match status" value="1"/>
</dbReference>
<dbReference type="AlphaFoldDB" id="A0A351M4Y5"/>
<feature type="signal peptide" evidence="1">
    <location>
        <begin position="1"/>
        <end position="20"/>
    </location>
</feature>
<feature type="chain" id="PRO_5042621383" description="Probable endolytic peptidoglycan transglycosylase RlpA" evidence="1">
    <location>
        <begin position="21"/>
        <end position="148"/>
    </location>
</feature>
<dbReference type="HAMAP" id="MF_02071">
    <property type="entry name" value="RlpA"/>
    <property type="match status" value="1"/>
</dbReference>
<dbReference type="GO" id="GO:0008932">
    <property type="term" value="F:lytic endotransglycosylase activity"/>
    <property type="evidence" value="ECO:0007669"/>
    <property type="project" value="UniProtKB-UniRule"/>
</dbReference>
<evidence type="ECO:0000256" key="2">
    <source>
        <dbReference type="RuleBase" id="RU003495"/>
    </source>
</evidence>
<gene>
    <name evidence="1" type="primary">rlpA</name>
    <name evidence="3" type="ORF">DHW31_11560</name>
</gene>
<dbReference type="NCBIfam" id="TIGR00413">
    <property type="entry name" value="rlpA"/>
    <property type="match status" value="1"/>
</dbReference>
<dbReference type="PANTHER" id="PTHR34183:SF1">
    <property type="entry name" value="ENDOLYTIC PEPTIDOGLYCAN TRANSGLYCOSYLASE RLPA"/>
    <property type="match status" value="1"/>
</dbReference>
<dbReference type="InterPro" id="IPR012997">
    <property type="entry name" value="RplA"/>
</dbReference>
<dbReference type="InterPro" id="IPR034718">
    <property type="entry name" value="RlpA"/>
</dbReference>
<dbReference type="GO" id="GO:0071555">
    <property type="term" value="P:cell wall organization"/>
    <property type="evidence" value="ECO:0007669"/>
    <property type="project" value="UniProtKB-KW"/>
</dbReference>
<evidence type="ECO:0000313" key="4">
    <source>
        <dbReference type="Proteomes" id="UP000263098"/>
    </source>
</evidence>
<proteinExistence type="inferred from homology"/>
<dbReference type="RefSeq" id="WP_277639557.1">
    <property type="nucleotide sequence ID" value="NZ_JAJUIH010000008.1"/>
</dbReference>
<keyword evidence="1" id="KW-0732">Signal</keyword>
<comment type="function">
    <text evidence="1">Lytic transglycosylase with a strong preference for naked glycan strands that lack stem peptides.</text>
</comment>
<dbReference type="EMBL" id="DPVG01000428">
    <property type="protein sequence ID" value="HCK25379.1"/>
    <property type="molecule type" value="Genomic_DNA"/>
</dbReference>
<dbReference type="GO" id="GO:0000270">
    <property type="term" value="P:peptidoglycan metabolic process"/>
    <property type="evidence" value="ECO:0007669"/>
    <property type="project" value="UniProtKB-UniRule"/>
</dbReference>
<keyword evidence="1" id="KW-0456">Lyase</keyword>
<dbReference type="CDD" id="cd22268">
    <property type="entry name" value="DPBB_RlpA-like"/>
    <property type="match status" value="1"/>
</dbReference>
<protein>
    <recommendedName>
        <fullName evidence="1">Probable endolytic peptidoglycan transglycosylase RlpA</fullName>
        <ecNumber evidence="1">4.2.2.-</ecNumber>
    </recommendedName>
</protein>
<dbReference type="InterPro" id="IPR036908">
    <property type="entry name" value="RlpA-like_sf"/>
</dbReference>
<dbReference type="PANTHER" id="PTHR34183">
    <property type="entry name" value="ENDOLYTIC PEPTIDOGLYCAN TRANSGLYCOSYLASE RLPA"/>
    <property type="match status" value="1"/>
</dbReference>
<comment type="caution">
    <text evidence="3">The sequence shown here is derived from an EMBL/GenBank/DDBJ whole genome shotgun (WGS) entry which is preliminary data.</text>
</comment>
<evidence type="ECO:0000313" key="3">
    <source>
        <dbReference type="EMBL" id="HCK25379.1"/>
    </source>
</evidence>
<dbReference type="InterPro" id="IPR009009">
    <property type="entry name" value="RlpA-like_DPBB"/>
</dbReference>
<dbReference type="SUPFAM" id="SSF50685">
    <property type="entry name" value="Barwin-like endoglucanases"/>
    <property type="match status" value="1"/>
</dbReference>
<dbReference type="Proteomes" id="UP000263098">
    <property type="component" value="Unassembled WGS sequence"/>
</dbReference>
<dbReference type="EC" id="4.2.2.-" evidence="1"/>
<keyword evidence="1" id="KW-0961">Cell wall biogenesis/degradation</keyword>
<name>A0A351M4Y5_9BACE</name>
<keyword evidence="3" id="KW-0449">Lipoprotein</keyword>
<evidence type="ECO:0000256" key="1">
    <source>
        <dbReference type="HAMAP-Rule" id="MF_02071"/>
    </source>
</evidence>
<dbReference type="Gene3D" id="2.40.40.10">
    <property type="entry name" value="RlpA-like domain"/>
    <property type="match status" value="1"/>
</dbReference>
<organism evidence="3 4">
    <name type="scientific">Bacteroides graminisolvens</name>
    <dbReference type="NCBI Taxonomy" id="477666"/>
    <lineage>
        <taxon>Bacteria</taxon>
        <taxon>Pseudomonadati</taxon>
        <taxon>Bacteroidota</taxon>
        <taxon>Bacteroidia</taxon>
        <taxon>Bacteroidales</taxon>
        <taxon>Bacteroidaceae</taxon>
        <taxon>Bacteroides</taxon>
    </lineage>
</organism>
<reference evidence="3 4" key="1">
    <citation type="journal article" date="2018" name="Nat. Biotechnol.">
        <title>A standardized bacterial taxonomy based on genome phylogeny substantially revises the tree of life.</title>
        <authorList>
            <person name="Parks D.H."/>
            <person name="Chuvochina M."/>
            <person name="Waite D.W."/>
            <person name="Rinke C."/>
            <person name="Skarshewski A."/>
            <person name="Chaumeil P.A."/>
            <person name="Hugenholtz P."/>
        </authorList>
    </citation>
    <scope>NUCLEOTIDE SEQUENCE [LARGE SCALE GENOMIC DNA]</scope>
    <source>
        <strain evidence="3">UBA9667</strain>
    </source>
</reference>
<accession>A0A351M4Y5</accession>
<sequence length="148" mass="17039" precursor="true">MRIKSIITLLFLMCVTCLFSQETGNATYYHKRFHGSRTSDGGVYHKDSMTCAHRTYPLGTLLHVKNPRNEKEVVVKVTDRGPYSKRLMIDLSYKAAKELDIIRYGIAPVVVTPIKQIRIPYKPDDEFNPAEFLHLIIDESTHPLPLHR</sequence>
<comment type="similarity">
    <text evidence="1 2">Belongs to the RlpA family.</text>
</comment>